<gene>
    <name evidence="3" type="ORF">PPYR_14814</name>
</gene>
<keyword evidence="4" id="KW-1185">Reference proteome</keyword>
<feature type="signal peptide" evidence="2">
    <location>
        <begin position="1"/>
        <end position="19"/>
    </location>
</feature>
<accession>A0A5N4A6B0</accession>
<protein>
    <submittedName>
        <fullName evidence="3">Uncharacterized protein</fullName>
    </submittedName>
</protein>
<reference evidence="3 4" key="1">
    <citation type="journal article" date="2018" name="Elife">
        <title>Firefly genomes illuminate parallel origins of bioluminescence in beetles.</title>
        <authorList>
            <person name="Fallon T.R."/>
            <person name="Lower S.E."/>
            <person name="Chang C.H."/>
            <person name="Bessho-Uehara M."/>
            <person name="Martin G.J."/>
            <person name="Bewick A.J."/>
            <person name="Behringer M."/>
            <person name="Debat H.J."/>
            <person name="Wong I."/>
            <person name="Day J.C."/>
            <person name="Suvorov A."/>
            <person name="Silva C.J."/>
            <person name="Stanger-Hall K.F."/>
            <person name="Hall D.W."/>
            <person name="Schmitz R.J."/>
            <person name="Nelson D.R."/>
            <person name="Lewis S.M."/>
            <person name="Shigenobu S."/>
            <person name="Bybee S.M."/>
            <person name="Larracuente A.M."/>
            <person name="Oba Y."/>
            <person name="Weng J.K."/>
        </authorList>
    </citation>
    <scope>NUCLEOTIDE SEQUENCE [LARGE SCALE GENOMIC DNA]</scope>
    <source>
        <strain evidence="3">1611_PpyrPB1</strain>
        <tissue evidence="3">Whole body</tissue>
    </source>
</reference>
<dbReference type="AlphaFoldDB" id="A0A5N4A6B0"/>
<sequence>MASVRYVFVLMAVAPLMLCVPVARPPKEKDHSHFVIHVPHHVKTVHHVRKVYVPIYKKVYVKEEPTGWADSHSHKHWSDEEEWAPSDSDWSKPDWTKSHEWTKPDWSAADWEPKMNWSKPKKWSKWGK</sequence>
<dbReference type="EMBL" id="VVIM01000010">
    <property type="protein sequence ID" value="KAB0792855.1"/>
    <property type="molecule type" value="Genomic_DNA"/>
</dbReference>
<dbReference type="Proteomes" id="UP000327044">
    <property type="component" value="Unassembled WGS sequence"/>
</dbReference>
<comment type="caution">
    <text evidence="3">The sequence shown here is derived from an EMBL/GenBank/DDBJ whole genome shotgun (WGS) entry which is preliminary data.</text>
</comment>
<name>A0A5N4A6B0_PHOPY</name>
<evidence type="ECO:0000313" key="4">
    <source>
        <dbReference type="Proteomes" id="UP000327044"/>
    </source>
</evidence>
<feature type="region of interest" description="Disordered" evidence="1">
    <location>
        <begin position="68"/>
        <end position="101"/>
    </location>
</feature>
<dbReference type="InParanoid" id="A0A5N4A6B0"/>
<feature type="chain" id="PRO_5024440021" evidence="2">
    <location>
        <begin position="20"/>
        <end position="128"/>
    </location>
</feature>
<evidence type="ECO:0000256" key="1">
    <source>
        <dbReference type="SAM" id="MobiDB-lite"/>
    </source>
</evidence>
<keyword evidence="2" id="KW-0732">Signal</keyword>
<proteinExistence type="predicted"/>
<organism evidence="3 4">
    <name type="scientific">Photinus pyralis</name>
    <name type="common">Common eastern firefly</name>
    <name type="synonym">Lampyris pyralis</name>
    <dbReference type="NCBI Taxonomy" id="7054"/>
    <lineage>
        <taxon>Eukaryota</taxon>
        <taxon>Metazoa</taxon>
        <taxon>Ecdysozoa</taxon>
        <taxon>Arthropoda</taxon>
        <taxon>Hexapoda</taxon>
        <taxon>Insecta</taxon>
        <taxon>Pterygota</taxon>
        <taxon>Neoptera</taxon>
        <taxon>Endopterygota</taxon>
        <taxon>Coleoptera</taxon>
        <taxon>Polyphaga</taxon>
        <taxon>Elateriformia</taxon>
        <taxon>Elateroidea</taxon>
        <taxon>Lampyridae</taxon>
        <taxon>Lampyrinae</taxon>
        <taxon>Photinus</taxon>
    </lineage>
</organism>
<evidence type="ECO:0000256" key="2">
    <source>
        <dbReference type="SAM" id="SignalP"/>
    </source>
</evidence>
<feature type="compositionally biased region" description="Basic and acidic residues" evidence="1">
    <location>
        <begin position="89"/>
        <end position="101"/>
    </location>
</feature>
<evidence type="ECO:0000313" key="3">
    <source>
        <dbReference type="EMBL" id="KAB0792855.1"/>
    </source>
</evidence>